<organism evidence="5 6">
    <name type="scientific">Metarhizium album (strain ARSEF 1941)</name>
    <dbReference type="NCBI Taxonomy" id="1081103"/>
    <lineage>
        <taxon>Eukaryota</taxon>
        <taxon>Fungi</taxon>
        <taxon>Dikarya</taxon>
        <taxon>Ascomycota</taxon>
        <taxon>Pezizomycotina</taxon>
        <taxon>Sordariomycetes</taxon>
        <taxon>Hypocreomycetidae</taxon>
        <taxon>Hypocreales</taxon>
        <taxon>Clavicipitaceae</taxon>
        <taxon>Metarhizium</taxon>
    </lineage>
</organism>
<dbReference type="Gene3D" id="1.20.1250.20">
    <property type="entry name" value="MFS general substrate transporter like domains"/>
    <property type="match status" value="1"/>
</dbReference>
<dbReference type="Proteomes" id="UP000030816">
    <property type="component" value="Unassembled WGS sequence"/>
</dbReference>
<dbReference type="Pfam" id="PF07690">
    <property type="entry name" value="MFS_1"/>
    <property type="match status" value="1"/>
</dbReference>
<feature type="region of interest" description="Disordered" evidence="3">
    <location>
        <begin position="1"/>
        <end position="47"/>
    </location>
</feature>
<evidence type="ECO:0000313" key="6">
    <source>
        <dbReference type="Proteomes" id="UP000030816"/>
    </source>
</evidence>
<protein>
    <submittedName>
        <fullName evidence="5">MFS monocarboxylate transporter</fullName>
    </submittedName>
</protein>
<gene>
    <name evidence="5" type="ORF">MAM_07323</name>
</gene>
<evidence type="ECO:0000256" key="2">
    <source>
        <dbReference type="ARBA" id="ARBA00006727"/>
    </source>
</evidence>
<feature type="transmembrane region" description="Helical" evidence="4">
    <location>
        <begin position="221"/>
        <end position="240"/>
    </location>
</feature>
<dbReference type="GO" id="GO:0022857">
    <property type="term" value="F:transmembrane transporter activity"/>
    <property type="evidence" value="ECO:0007669"/>
    <property type="project" value="InterPro"/>
</dbReference>
<feature type="transmembrane region" description="Helical" evidence="4">
    <location>
        <begin position="121"/>
        <end position="142"/>
    </location>
</feature>
<feature type="transmembrane region" description="Helical" evidence="4">
    <location>
        <begin position="287"/>
        <end position="307"/>
    </location>
</feature>
<dbReference type="OrthoDB" id="5212574at2759"/>
<feature type="transmembrane region" description="Helical" evidence="4">
    <location>
        <begin position="383"/>
        <end position="402"/>
    </location>
</feature>
<keyword evidence="4" id="KW-1133">Transmembrane helix</keyword>
<feature type="transmembrane region" description="Helical" evidence="4">
    <location>
        <begin position="179"/>
        <end position="200"/>
    </location>
</feature>
<accession>A0A0B2WMI8</accession>
<evidence type="ECO:0000256" key="3">
    <source>
        <dbReference type="SAM" id="MobiDB-lite"/>
    </source>
</evidence>
<dbReference type="InterPro" id="IPR050327">
    <property type="entry name" value="Proton-linked_MCT"/>
</dbReference>
<keyword evidence="4" id="KW-0472">Membrane</keyword>
<evidence type="ECO:0000313" key="5">
    <source>
        <dbReference type="EMBL" id="KHN94904.1"/>
    </source>
</evidence>
<feature type="transmembrane region" description="Helical" evidence="4">
    <location>
        <begin position="313"/>
        <end position="331"/>
    </location>
</feature>
<name>A0A0B2WMI8_METAS</name>
<dbReference type="EMBL" id="AZHE01000029">
    <property type="protein sequence ID" value="KHN94904.1"/>
    <property type="molecule type" value="Genomic_DNA"/>
</dbReference>
<dbReference type="GO" id="GO:0016020">
    <property type="term" value="C:membrane"/>
    <property type="evidence" value="ECO:0007669"/>
    <property type="project" value="UniProtKB-SubCell"/>
</dbReference>
<evidence type="ECO:0000256" key="1">
    <source>
        <dbReference type="ARBA" id="ARBA00004141"/>
    </source>
</evidence>
<dbReference type="PANTHER" id="PTHR11360">
    <property type="entry name" value="MONOCARBOXYLATE TRANSPORTER"/>
    <property type="match status" value="1"/>
</dbReference>
<feature type="transmembrane region" description="Helical" evidence="4">
    <location>
        <begin position="149"/>
        <end position="167"/>
    </location>
</feature>
<dbReference type="SUPFAM" id="SSF103473">
    <property type="entry name" value="MFS general substrate transporter"/>
    <property type="match status" value="1"/>
</dbReference>
<dbReference type="PANTHER" id="PTHR11360:SF130">
    <property type="entry name" value="MAJOR FACILITATOR SUPERFAMILY (MFS) PROFILE DOMAIN-CONTAINING PROTEIN-RELATED"/>
    <property type="match status" value="1"/>
</dbReference>
<feature type="compositionally biased region" description="Basic and acidic residues" evidence="3">
    <location>
        <begin position="1"/>
        <end position="12"/>
    </location>
</feature>
<dbReference type="HOGENOM" id="CLU_001265_1_1_1"/>
<comment type="subcellular location">
    <subcellularLocation>
        <location evidence="1">Membrane</location>
        <topology evidence="1">Multi-pass membrane protein</topology>
    </subcellularLocation>
</comment>
<dbReference type="AlphaFoldDB" id="A0A0B2WMI8"/>
<proteinExistence type="inferred from homology"/>
<dbReference type="InterPro" id="IPR011701">
    <property type="entry name" value="MFS"/>
</dbReference>
<dbReference type="RefSeq" id="XP_040675970.1">
    <property type="nucleotide sequence ID" value="XM_040826121.1"/>
</dbReference>
<dbReference type="GeneID" id="63741778"/>
<feature type="compositionally biased region" description="Low complexity" evidence="3">
    <location>
        <begin position="23"/>
        <end position="38"/>
    </location>
</feature>
<keyword evidence="4" id="KW-0812">Transmembrane</keyword>
<evidence type="ECO:0000256" key="4">
    <source>
        <dbReference type="SAM" id="Phobius"/>
    </source>
</evidence>
<reference evidence="5 6" key="1">
    <citation type="journal article" date="2014" name="Proc. Natl. Acad. Sci. U.S.A.">
        <title>Trajectory and genomic determinants of fungal-pathogen speciation and host adaptation.</title>
        <authorList>
            <person name="Hu X."/>
            <person name="Xiao G."/>
            <person name="Zheng P."/>
            <person name="Shang Y."/>
            <person name="Su Y."/>
            <person name="Zhang X."/>
            <person name="Liu X."/>
            <person name="Zhan S."/>
            <person name="St Leger R.J."/>
            <person name="Wang C."/>
        </authorList>
    </citation>
    <scope>NUCLEOTIDE SEQUENCE [LARGE SCALE GENOMIC DNA]</scope>
    <source>
        <strain evidence="5 6">ARSEF 1941</strain>
    </source>
</reference>
<keyword evidence="6" id="KW-1185">Reference proteome</keyword>
<comment type="similarity">
    <text evidence="2">Belongs to the major facilitator superfamily. Monocarboxylate porter (TC 2.A.1.13) family.</text>
</comment>
<sequence length="407" mass="44295">MAREIPRQHSTELEPIPHQQKASSDGSSTHLSDDSSPSTNDNFDQPSSDARLNGGFTAWSQVFVSFLLVFNGFGYFSSFGLFQSHWVESLNASPSDIAWILGAFSTSAVTKYWQLILAQGLVQGIGNGMLFTPCVALVSVYFDKGRAFALSLAACGAPIGGIVFPLISRQLSSTVGFPWTVRVMGFIMVFNTFLILALGRPRKFKKERRPLLEPAAFKEKVYLFYSIGIFFTLWGLYIAYFYTSTFGRKIIGLSDSDSLTLLLVLNAAGVPGRLVPAFIADRFFGPFNTMLPFVMGSSIMLLVWMRVETTSGFYAFVVLYGICANAVQTLFPSTLSSLVADPSKMGQRVGMVFGVGSLACLTGPPLAGVLVGVGNGSYTYMQLYGGLSVMVGFVFLGVSRLCQLRGW</sequence>
<feature type="transmembrane region" description="Helical" evidence="4">
    <location>
        <begin position="352"/>
        <end position="371"/>
    </location>
</feature>
<dbReference type="InterPro" id="IPR036259">
    <property type="entry name" value="MFS_trans_sf"/>
</dbReference>
<comment type="caution">
    <text evidence="5">The sequence shown here is derived from an EMBL/GenBank/DDBJ whole genome shotgun (WGS) entry which is preliminary data.</text>
</comment>
<feature type="transmembrane region" description="Helical" evidence="4">
    <location>
        <begin position="56"/>
        <end position="76"/>
    </location>
</feature>